<evidence type="ECO:0000313" key="2">
    <source>
        <dbReference type="Proteomes" id="UP001516400"/>
    </source>
</evidence>
<sequence length="156" mass="18012">MGGTASILEAHLSDHSGQKFVFPHKVSPSNSSETILKRLFSPENVSVFLNSLESQNWENIYTDLLDANKMWNFSSIYNSTFNFSFPLTKCKRQIRRSFTSTLEIKRLKRLCLDESQIRWIKIQYDLEIHKVKQSFHGNIISTAQNKSRIVGLLSIV</sequence>
<organism evidence="1 2">
    <name type="scientific">Cryptolaemus montrouzieri</name>
    <dbReference type="NCBI Taxonomy" id="559131"/>
    <lineage>
        <taxon>Eukaryota</taxon>
        <taxon>Metazoa</taxon>
        <taxon>Ecdysozoa</taxon>
        <taxon>Arthropoda</taxon>
        <taxon>Hexapoda</taxon>
        <taxon>Insecta</taxon>
        <taxon>Pterygota</taxon>
        <taxon>Neoptera</taxon>
        <taxon>Endopterygota</taxon>
        <taxon>Coleoptera</taxon>
        <taxon>Polyphaga</taxon>
        <taxon>Cucujiformia</taxon>
        <taxon>Coccinelloidea</taxon>
        <taxon>Coccinellidae</taxon>
        <taxon>Scymninae</taxon>
        <taxon>Scymnini</taxon>
        <taxon>Cryptolaemus</taxon>
    </lineage>
</organism>
<evidence type="ECO:0000313" key="1">
    <source>
        <dbReference type="EMBL" id="KAL3270671.1"/>
    </source>
</evidence>
<proteinExistence type="predicted"/>
<dbReference type="EMBL" id="JABFTP020000042">
    <property type="protein sequence ID" value="KAL3270671.1"/>
    <property type="molecule type" value="Genomic_DNA"/>
</dbReference>
<gene>
    <name evidence="1" type="ORF">HHI36_021199</name>
</gene>
<keyword evidence="2" id="KW-1185">Reference proteome</keyword>
<dbReference type="AlphaFoldDB" id="A0ABD2MX22"/>
<protein>
    <recommendedName>
        <fullName evidence="3">Maturase K</fullName>
    </recommendedName>
</protein>
<accession>A0ABD2MX22</accession>
<reference evidence="1 2" key="1">
    <citation type="journal article" date="2021" name="BMC Biol.">
        <title>Horizontally acquired antibacterial genes associated with adaptive radiation of ladybird beetles.</title>
        <authorList>
            <person name="Li H.S."/>
            <person name="Tang X.F."/>
            <person name="Huang Y.H."/>
            <person name="Xu Z.Y."/>
            <person name="Chen M.L."/>
            <person name="Du X.Y."/>
            <person name="Qiu B.Y."/>
            <person name="Chen P.T."/>
            <person name="Zhang W."/>
            <person name="Slipinski A."/>
            <person name="Escalona H.E."/>
            <person name="Waterhouse R.M."/>
            <person name="Zwick A."/>
            <person name="Pang H."/>
        </authorList>
    </citation>
    <scope>NUCLEOTIDE SEQUENCE [LARGE SCALE GENOMIC DNA]</scope>
    <source>
        <strain evidence="1">SYSU2018</strain>
    </source>
</reference>
<name>A0ABD2MX22_9CUCU</name>
<evidence type="ECO:0008006" key="3">
    <source>
        <dbReference type="Google" id="ProtNLM"/>
    </source>
</evidence>
<comment type="caution">
    <text evidence="1">The sequence shown here is derived from an EMBL/GenBank/DDBJ whole genome shotgun (WGS) entry which is preliminary data.</text>
</comment>
<dbReference type="Proteomes" id="UP001516400">
    <property type="component" value="Unassembled WGS sequence"/>
</dbReference>